<protein>
    <submittedName>
        <fullName evidence="2">Uncharacterized protein</fullName>
    </submittedName>
</protein>
<evidence type="ECO:0000256" key="1">
    <source>
        <dbReference type="SAM" id="MobiDB-lite"/>
    </source>
</evidence>
<dbReference type="InParanoid" id="K1QDG1"/>
<feature type="region of interest" description="Disordered" evidence="1">
    <location>
        <begin position="16"/>
        <end position="68"/>
    </location>
</feature>
<name>K1QDG1_MAGGI</name>
<dbReference type="AlphaFoldDB" id="K1QDG1"/>
<sequence>MNDAKDNLAKAQIIAASDDLDDIHTKTQEAEQDSLASSHRNPTSKQSYVSLGHGNDDKDVHGLFHPNH</sequence>
<feature type="compositionally biased region" description="Polar residues" evidence="1">
    <location>
        <begin position="34"/>
        <end position="49"/>
    </location>
</feature>
<dbReference type="HOGENOM" id="CLU_2796474_0_0_1"/>
<reference evidence="2" key="1">
    <citation type="journal article" date="2012" name="Nature">
        <title>The oyster genome reveals stress adaptation and complexity of shell formation.</title>
        <authorList>
            <person name="Zhang G."/>
            <person name="Fang X."/>
            <person name="Guo X."/>
            <person name="Li L."/>
            <person name="Luo R."/>
            <person name="Xu F."/>
            <person name="Yang P."/>
            <person name="Zhang L."/>
            <person name="Wang X."/>
            <person name="Qi H."/>
            <person name="Xiong Z."/>
            <person name="Que H."/>
            <person name="Xie Y."/>
            <person name="Holland P.W."/>
            <person name="Paps J."/>
            <person name="Zhu Y."/>
            <person name="Wu F."/>
            <person name="Chen Y."/>
            <person name="Wang J."/>
            <person name="Peng C."/>
            <person name="Meng J."/>
            <person name="Yang L."/>
            <person name="Liu J."/>
            <person name="Wen B."/>
            <person name="Zhang N."/>
            <person name="Huang Z."/>
            <person name="Zhu Q."/>
            <person name="Feng Y."/>
            <person name="Mount A."/>
            <person name="Hedgecock D."/>
            <person name="Xu Z."/>
            <person name="Liu Y."/>
            <person name="Domazet-Loso T."/>
            <person name="Du Y."/>
            <person name="Sun X."/>
            <person name="Zhang S."/>
            <person name="Liu B."/>
            <person name="Cheng P."/>
            <person name="Jiang X."/>
            <person name="Li J."/>
            <person name="Fan D."/>
            <person name="Wang W."/>
            <person name="Fu W."/>
            <person name="Wang T."/>
            <person name="Wang B."/>
            <person name="Zhang J."/>
            <person name="Peng Z."/>
            <person name="Li Y."/>
            <person name="Li N."/>
            <person name="Wang J."/>
            <person name="Chen M."/>
            <person name="He Y."/>
            <person name="Tan F."/>
            <person name="Song X."/>
            <person name="Zheng Q."/>
            <person name="Huang R."/>
            <person name="Yang H."/>
            <person name="Du X."/>
            <person name="Chen L."/>
            <person name="Yang M."/>
            <person name="Gaffney P.M."/>
            <person name="Wang S."/>
            <person name="Luo L."/>
            <person name="She Z."/>
            <person name="Ming Y."/>
            <person name="Huang W."/>
            <person name="Zhang S."/>
            <person name="Huang B."/>
            <person name="Zhang Y."/>
            <person name="Qu T."/>
            <person name="Ni P."/>
            <person name="Miao G."/>
            <person name="Wang J."/>
            <person name="Wang Q."/>
            <person name="Steinberg C.E."/>
            <person name="Wang H."/>
            <person name="Li N."/>
            <person name="Qian L."/>
            <person name="Zhang G."/>
            <person name="Li Y."/>
            <person name="Yang H."/>
            <person name="Liu X."/>
            <person name="Wang J."/>
            <person name="Yin Y."/>
            <person name="Wang J."/>
        </authorList>
    </citation>
    <scope>NUCLEOTIDE SEQUENCE [LARGE SCALE GENOMIC DNA]</scope>
    <source>
        <strain evidence="2">05x7-T-G4-1.051#20</strain>
    </source>
</reference>
<accession>K1QDG1</accession>
<proteinExistence type="predicted"/>
<dbReference type="EMBL" id="JH817848">
    <property type="protein sequence ID" value="EKC34972.1"/>
    <property type="molecule type" value="Genomic_DNA"/>
</dbReference>
<organism evidence="2">
    <name type="scientific">Magallana gigas</name>
    <name type="common">Pacific oyster</name>
    <name type="synonym">Crassostrea gigas</name>
    <dbReference type="NCBI Taxonomy" id="29159"/>
    <lineage>
        <taxon>Eukaryota</taxon>
        <taxon>Metazoa</taxon>
        <taxon>Spiralia</taxon>
        <taxon>Lophotrochozoa</taxon>
        <taxon>Mollusca</taxon>
        <taxon>Bivalvia</taxon>
        <taxon>Autobranchia</taxon>
        <taxon>Pteriomorphia</taxon>
        <taxon>Ostreida</taxon>
        <taxon>Ostreoidea</taxon>
        <taxon>Ostreidae</taxon>
        <taxon>Magallana</taxon>
    </lineage>
</organism>
<evidence type="ECO:0000313" key="2">
    <source>
        <dbReference type="EMBL" id="EKC34972.1"/>
    </source>
</evidence>
<gene>
    <name evidence="2" type="ORF">CGI_10018010</name>
</gene>